<feature type="transmembrane region" description="Helical" evidence="1">
    <location>
        <begin position="6"/>
        <end position="26"/>
    </location>
</feature>
<accession>A0ABM9HGD1</accession>
<dbReference type="RefSeq" id="WP_282012178.1">
    <property type="nucleotide sequence ID" value="NZ_OX336137.1"/>
</dbReference>
<feature type="transmembrane region" description="Helical" evidence="1">
    <location>
        <begin position="38"/>
        <end position="61"/>
    </location>
</feature>
<keyword evidence="1" id="KW-0472">Membrane</keyword>
<evidence type="ECO:0000313" key="2">
    <source>
        <dbReference type="EMBL" id="CAI2719342.1"/>
    </source>
</evidence>
<gene>
    <name evidence="2" type="ORF">NSPWAT_2486</name>
</gene>
<name>A0ABM9HGD1_9BACT</name>
<sequence>METEHSKKYFLLAGFVVAMVLTRGPWIDSWVHLRDATLAVFFIAGWFFRGHLVPSLLVLTAGLVDYGAVQSGVSAWCFSPAYPFLIPTYLSLWVAGTLTPSPNISTLREGVDVSLRLLAATLAAFILSTGSFHWLSGRYEGVAVMEQIAVSLQYLPGYVGGTFFYVGIFMMGMKAVFMSRSLILSKASQS</sequence>
<evidence type="ECO:0000256" key="1">
    <source>
        <dbReference type="SAM" id="Phobius"/>
    </source>
</evidence>
<protein>
    <submittedName>
        <fullName evidence="2">Uncharacterized protein</fullName>
    </submittedName>
</protein>
<organism evidence="2 3">
    <name type="scientific">Nitrospina watsonii</name>
    <dbReference type="NCBI Taxonomy" id="1323948"/>
    <lineage>
        <taxon>Bacteria</taxon>
        <taxon>Pseudomonadati</taxon>
        <taxon>Nitrospinota/Tectimicrobiota group</taxon>
        <taxon>Nitrospinota</taxon>
        <taxon>Nitrospinia</taxon>
        <taxon>Nitrospinales</taxon>
        <taxon>Nitrospinaceae</taxon>
        <taxon>Nitrospina</taxon>
    </lineage>
</organism>
<feature type="transmembrane region" description="Helical" evidence="1">
    <location>
        <begin position="113"/>
        <end position="135"/>
    </location>
</feature>
<keyword evidence="1" id="KW-1133">Transmembrane helix</keyword>
<keyword evidence="1" id="KW-0812">Transmembrane</keyword>
<evidence type="ECO:0000313" key="3">
    <source>
        <dbReference type="Proteomes" id="UP001157733"/>
    </source>
</evidence>
<proteinExistence type="predicted"/>
<feature type="transmembrane region" description="Helical" evidence="1">
    <location>
        <begin position="155"/>
        <end position="177"/>
    </location>
</feature>
<keyword evidence="3" id="KW-1185">Reference proteome</keyword>
<feature type="transmembrane region" description="Helical" evidence="1">
    <location>
        <begin position="81"/>
        <end position="101"/>
    </location>
</feature>
<dbReference type="Proteomes" id="UP001157733">
    <property type="component" value="Chromosome"/>
</dbReference>
<reference evidence="2 3" key="1">
    <citation type="submission" date="2022-09" db="EMBL/GenBank/DDBJ databases">
        <authorList>
            <person name="Kop L."/>
        </authorList>
    </citation>
    <scope>NUCLEOTIDE SEQUENCE [LARGE SCALE GENOMIC DNA]</scope>
    <source>
        <strain evidence="2 3">347</strain>
    </source>
</reference>
<dbReference type="EMBL" id="OX336137">
    <property type="protein sequence ID" value="CAI2719342.1"/>
    <property type="molecule type" value="Genomic_DNA"/>
</dbReference>